<keyword evidence="5" id="KW-1185">Reference proteome</keyword>
<dbReference type="STRING" id="1122192.SAMN02745673_00444"/>
<feature type="region of interest" description="Disordered" evidence="1">
    <location>
        <begin position="1"/>
        <end position="28"/>
    </location>
</feature>
<evidence type="ECO:0000313" key="4">
    <source>
        <dbReference type="EMBL" id="SJZ43267.1"/>
    </source>
</evidence>
<reference evidence="4 5" key="1">
    <citation type="submission" date="2017-02" db="EMBL/GenBank/DDBJ databases">
        <authorList>
            <person name="Peterson S.W."/>
        </authorList>
    </citation>
    <scope>NUCLEOTIDE SEQUENCE [LARGE SCALE GENOMIC DNA]</scope>
    <source>
        <strain evidence="4 5">DSM 45154</strain>
    </source>
</reference>
<feature type="transmembrane region" description="Helical" evidence="2">
    <location>
        <begin position="65"/>
        <end position="87"/>
    </location>
</feature>
<gene>
    <name evidence="4" type="ORF">SAMN02745673_00444</name>
</gene>
<keyword evidence="2" id="KW-0472">Membrane</keyword>
<protein>
    <submittedName>
        <fullName evidence="4">Putative tricarboxylic transport membrane protein</fullName>
    </submittedName>
</protein>
<sequence>MTTAEPLRREQAPGERAPSDPTGPGPRRIRSALAVPAVTAVVALLLLSGGALMRVPKASGFLGPQFFPLTVGALLMLTALVSATWALRRGSARIGRGGAGGGRDTAETPSPRGDWRTLTTMAATLLAHLALLQPLGWLLSGTLLFWGISYALDRRRPLFDLCVAAALAGVVQLVFSGLLEVALPAGLLGKVL</sequence>
<proteinExistence type="predicted"/>
<feature type="domain" description="DUF1468" evidence="3">
    <location>
        <begin position="41"/>
        <end position="184"/>
    </location>
</feature>
<dbReference type="EMBL" id="FUWS01000001">
    <property type="protein sequence ID" value="SJZ43267.1"/>
    <property type="molecule type" value="Genomic_DNA"/>
</dbReference>
<organism evidence="4 5">
    <name type="scientific">Marinactinospora thermotolerans DSM 45154</name>
    <dbReference type="NCBI Taxonomy" id="1122192"/>
    <lineage>
        <taxon>Bacteria</taxon>
        <taxon>Bacillati</taxon>
        <taxon>Actinomycetota</taxon>
        <taxon>Actinomycetes</taxon>
        <taxon>Streptosporangiales</taxon>
        <taxon>Nocardiopsidaceae</taxon>
        <taxon>Marinactinospora</taxon>
    </lineage>
</organism>
<dbReference type="RefSeq" id="WP_078759841.1">
    <property type="nucleotide sequence ID" value="NZ_FUWS01000001.1"/>
</dbReference>
<feature type="transmembrane region" description="Helical" evidence="2">
    <location>
        <begin position="125"/>
        <end position="152"/>
    </location>
</feature>
<dbReference type="Proteomes" id="UP000190637">
    <property type="component" value="Unassembled WGS sequence"/>
</dbReference>
<name>A0A1T4KLL6_9ACTN</name>
<evidence type="ECO:0000256" key="1">
    <source>
        <dbReference type="SAM" id="MobiDB-lite"/>
    </source>
</evidence>
<feature type="compositionally biased region" description="Basic and acidic residues" evidence="1">
    <location>
        <begin position="1"/>
        <end position="13"/>
    </location>
</feature>
<evidence type="ECO:0000256" key="2">
    <source>
        <dbReference type="SAM" id="Phobius"/>
    </source>
</evidence>
<evidence type="ECO:0000259" key="3">
    <source>
        <dbReference type="Pfam" id="PF07331"/>
    </source>
</evidence>
<evidence type="ECO:0000313" key="5">
    <source>
        <dbReference type="Proteomes" id="UP000190637"/>
    </source>
</evidence>
<accession>A0A1T4KLL6</accession>
<dbReference type="OrthoDB" id="5119225at2"/>
<keyword evidence="2" id="KW-1133">Transmembrane helix</keyword>
<feature type="transmembrane region" description="Helical" evidence="2">
    <location>
        <begin position="33"/>
        <end position="53"/>
    </location>
</feature>
<dbReference type="InterPro" id="IPR009936">
    <property type="entry name" value="DUF1468"/>
</dbReference>
<feature type="transmembrane region" description="Helical" evidence="2">
    <location>
        <begin position="158"/>
        <end position="183"/>
    </location>
</feature>
<dbReference type="AlphaFoldDB" id="A0A1T4KLL6"/>
<keyword evidence="2" id="KW-0812">Transmembrane</keyword>
<dbReference type="Pfam" id="PF07331">
    <property type="entry name" value="TctB"/>
    <property type="match status" value="1"/>
</dbReference>